<dbReference type="Pfam" id="PF05729">
    <property type="entry name" value="NACHT"/>
    <property type="match status" value="1"/>
</dbReference>
<sequence>MRIVDKPSAAGRDAIEISLDGSESSLVDYNGTADASRLEETLRWYFAEYPHDPSGADDRGAASRIVEIGRAMGGALLASTKTEALERSAQDLAVLIESGRLEFLQRPWELLAFPSSGKVLSTMSRDFVRRFPRDGGFSEDAADVVYDLGVTVPVPEAVAALQQQLGGAPQESEDARQAPLRILHVVSRARREALPFASTDALALTMEPFGFGIDHEIFAQGSWDALCERLADRARPVHILHYDGPVLLDGGTPRVALGRSGEEPVLVAVTDLASALVESKVAVLAFDARGYFEGWVPVAAAPALAAVARAARAARLGNVIGLSHITDPWTSGRCFRLVYGQLTAGLALGRAVVEARRALQENAETSRFTSRRLPFQSWPLLVHYGGQHVQFFDAAQPRLPPEESPSLARARERLWGFKATLLPPLVEDAGDRQAVAVLGLLEQGRRAVGITGRAGIGKTHLAHRVALYLAQRDIIDFAFCFDYSADFYSVDSMLAMMAPVLGLEPGRRVEARAALRKRRCCFVLDDLPEVSDEDPRAADSAALLDLVSEWITDGHIVLVTGSRRLAALPSELVAVELEALSTIEQRVLAAPLLRANELAGRDRDEDWPRLLATTAGHPFLLKHVVPLLAGQTTGALVEEIGRRTSGGPSLVDSFYAWQWAEMPRHWQDLLLLASEVEGLLIEMLMIAVDRVEPFEPAKKLLAALGGEKAVFSDGLSCWQRSGYLTRLAHGHVVESRCLPFLGDKREQRFPSGVDDDLRLAFSQTLCEGLRMLSTHLQRGQGNPTLTRYLLVNRRRWVPHLERLWFREEHRGFLSAKHAFDPLLRQAQLGGESAAWSLDVLARSPAPRAGHGERPDAALAWLALAIDALAARGASEAEALVEGAAAWERWIRSLALNSLDNRGAAVLQRAAMFLDPFYRARRDWRAAMAIDEKALAIAERFGAWPSAIHALKALALCHTELGEPEEASSYEQRIVDEIPYADAPPGFQAQQLFDVAMARASRGAYAEARTVVERLSAMDDAKRLGDMLEGLKADLDYQEGRFVEAIRNYCTIWKRAVQAGQRRHLDALQKRFHEIEQKLGTEECYMHIDANLPRDVVRPRELH</sequence>
<evidence type="ECO:0000259" key="1">
    <source>
        <dbReference type="Pfam" id="PF05729"/>
    </source>
</evidence>
<evidence type="ECO:0000313" key="2">
    <source>
        <dbReference type="EMBL" id="ADN68497.1"/>
    </source>
</evidence>
<name>E5FND9_SORCE</name>
<proteinExistence type="predicted"/>
<gene>
    <name evidence="2" type="primary">sorM</name>
</gene>
<dbReference type="Gene3D" id="3.40.50.300">
    <property type="entry name" value="P-loop containing nucleotide triphosphate hydrolases"/>
    <property type="match status" value="1"/>
</dbReference>
<dbReference type="InterPro" id="IPR011990">
    <property type="entry name" value="TPR-like_helical_dom_sf"/>
</dbReference>
<dbReference type="InterPro" id="IPR027417">
    <property type="entry name" value="P-loop_NTPase"/>
</dbReference>
<dbReference type="InterPro" id="IPR007111">
    <property type="entry name" value="NACHT_NTPase"/>
</dbReference>
<dbReference type="SUPFAM" id="SSF48452">
    <property type="entry name" value="TPR-like"/>
    <property type="match status" value="1"/>
</dbReference>
<accession>E5FND9</accession>
<dbReference type="AlphaFoldDB" id="E5FND9"/>
<dbReference type="Gene3D" id="1.25.40.10">
    <property type="entry name" value="Tetratricopeptide repeat domain"/>
    <property type="match status" value="1"/>
</dbReference>
<reference evidence="2" key="1">
    <citation type="journal article" date="2010" name="ChemBioChem">
        <title>Analysis of the sorangicin gene cluster reinforces the utility of a combined phylogenetic/retrobiosynthetic analysis for deciphering natural product assembly by trans-AT PKS.</title>
        <authorList>
            <person name="Irschik H."/>
            <person name="Kopp M."/>
            <person name="Weissman K.J."/>
            <person name="Buntin K."/>
            <person name="Piel J."/>
            <person name="Muller R."/>
        </authorList>
    </citation>
    <scope>NUCLEOTIDE SEQUENCE</scope>
    <source>
        <strain evidence="2">So ce12</strain>
    </source>
</reference>
<protein>
    <submittedName>
        <fullName evidence="2">SorM</fullName>
    </submittedName>
</protein>
<organism evidence="2">
    <name type="scientific">Sorangium cellulosum</name>
    <name type="common">Polyangium cellulosum</name>
    <dbReference type="NCBI Taxonomy" id="56"/>
    <lineage>
        <taxon>Bacteria</taxon>
        <taxon>Pseudomonadati</taxon>
        <taxon>Myxococcota</taxon>
        <taxon>Polyangia</taxon>
        <taxon>Polyangiales</taxon>
        <taxon>Polyangiaceae</taxon>
        <taxon>Sorangium</taxon>
    </lineage>
</organism>
<dbReference type="EMBL" id="HM584908">
    <property type="protein sequence ID" value="ADN68497.1"/>
    <property type="molecule type" value="Genomic_DNA"/>
</dbReference>
<dbReference type="SUPFAM" id="SSF52540">
    <property type="entry name" value="P-loop containing nucleoside triphosphate hydrolases"/>
    <property type="match status" value="1"/>
</dbReference>
<feature type="domain" description="NACHT" evidence="1">
    <location>
        <begin position="448"/>
        <end position="574"/>
    </location>
</feature>